<comment type="caution">
    <text evidence="1">The sequence shown here is derived from an EMBL/GenBank/DDBJ whole genome shotgun (WGS) entry which is preliminary data.</text>
</comment>
<dbReference type="STRING" id="1450648.CLORY_42470"/>
<evidence type="ECO:0000313" key="2">
    <source>
        <dbReference type="Proteomes" id="UP000190080"/>
    </source>
</evidence>
<keyword evidence="2" id="KW-1185">Reference proteome</keyword>
<dbReference type="Gene3D" id="3.40.50.300">
    <property type="entry name" value="P-loop containing nucleotide triphosphate hydrolases"/>
    <property type="match status" value="1"/>
</dbReference>
<keyword evidence="1" id="KW-0808">Transferase</keyword>
<protein>
    <submittedName>
        <fullName evidence="1">tRNA dimethylallyltransferase</fullName>
        <ecNumber evidence="1">2.5.1.75</ecNumber>
    </submittedName>
</protein>
<accession>A0A1V4I9T4</accession>
<reference evidence="1 2" key="1">
    <citation type="submission" date="2017-03" db="EMBL/GenBank/DDBJ databases">
        <title>Genome sequence of Clostridium oryzae DSM 28571.</title>
        <authorList>
            <person name="Poehlein A."/>
            <person name="Daniel R."/>
        </authorList>
    </citation>
    <scope>NUCLEOTIDE SEQUENCE [LARGE SCALE GENOMIC DNA]</scope>
    <source>
        <strain evidence="1 2">DSM 28571</strain>
    </source>
</reference>
<organism evidence="1 2">
    <name type="scientific">Clostridium oryzae</name>
    <dbReference type="NCBI Taxonomy" id="1450648"/>
    <lineage>
        <taxon>Bacteria</taxon>
        <taxon>Bacillati</taxon>
        <taxon>Bacillota</taxon>
        <taxon>Clostridia</taxon>
        <taxon>Eubacteriales</taxon>
        <taxon>Clostridiaceae</taxon>
        <taxon>Clostridium</taxon>
    </lineage>
</organism>
<dbReference type="GO" id="GO:0052381">
    <property type="term" value="F:tRNA dimethylallyltransferase activity"/>
    <property type="evidence" value="ECO:0007669"/>
    <property type="project" value="UniProtKB-EC"/>
</dbReference>
<dbReference type="Pfam" id="PF13671">
    <property type="entry name" value="AAA_33"/>
    <property type="match status" value="1"/>
</dbReference>
<sequence length="162" mass="19352">MAKVILICGKICSGKTQYSKKLVNEYNTVILSCDEIEYELFHHELGEKHDEVAKDIQRYLHKKASEIVLAGSNVILDWGFWRREEREQVSEYYKKQHIFYEWHYIDISIDEWYQNINSRNEAVLAGDTTDYFVDDGLIEKLNSLFEMPKKEEVDVWHVNQRK</sequence>
<gene>
    <name evidence="1" type="primary">miaA_1</name>
    <name evidence="1" type="ORF">CLORY_42470</name>
</gene>
<dbReference type="Proteomes" id="UP000190080">
    <property type="component" value="Unassembled WGS sequence"/>
</dbReference>
<proteinExistence type="predicted"/>
<dbReference type="RefSeq" id="WP_079428269.1">
    <property type="nucleotide sequence ID" value="NZ_MZGV01000093.1"/>
</dbReference>
<dbReference type="OrthoDB" id="9791837at2"/>
<dbReference type="EMBL" id="MZGV01000093">
    <property type="protein sequence ID" value="OPJ56644.1"/>
    <property type="molecule type" value="Genomic_DNA"/>
</dbReference>
<evidence type="ECO:0000313" key="1">
    <source>
        <dbReference type="EMBL" id="OPJ56644.1"/>
    </source>
</evidence>
<dbReference type="AlphaFoldDB" id="A0A1V4I9T4"/>
<dbReference type="SUPFAM" id="SSF52540">
    <property type="entry name" value="P-loop containing nucleoside triphosphate hydrolases"/>
    <property type="match status" value="1"/>
</dbReference>
<dbReference type="EC" id="2.5.1.75" evidence="1"/>
<dbReference type="InterPro" id="IPR027417">
    <property type="entry name" value="P-loop_NTPase"/>
</dbReference>
<name>A0A1V4I9T4_9CLOT</name>